<dbReference type="Pfam" id="PF09994">
    <property type="entry name" value="T6SS_Tle1-like_cat"/>
    <property type="match status" value="1"/>
</dbReference>
<dbReference type="EMBL" id="LWDE02000242">
    <property type="protein sequence ID" value="KAE8250180.1"/>
    <property type="molecule type" value="Genomic_DNA"/>
</dbReference>
<dbReference type="PANTHER" id="PTHR33840:SF1">
    <property type="entry name" value="TLE1 PHOSPHOLIPASE DOMAIN-CONTAINING PROTEIN"/>
    <property type="match status" value="1"/>
</dbReference>
<accession>A0A8X7SYP0</accession>
<dbReference type="InterPro" id="IPR018712">
    <property type="entry name" value="Tle1-like_cat"/>
</dbReference>
<feature type="domain" description="T6SS Phospholipase effector Tle1-like catalytic" evidence="2">
    <location>
        <begin position="89"/>
        <end position="398"/>
    </location>
</feature>
<dbReference type="PANTHER" id="PTHR33840">
    <property type="match status" value="1"/>
</dbReference>
<dbReference type="Proteomes" id="UP000077684">
    <property type="component" value="Unassembled WGS sequence"/>
</dbReference>
<comment type="caution">
    <text evidence="3">The sequence shown here is derived from an EMBL/GenBank/DDBJ whole genome shotgun (WGS) entry which is preliminary data.</text>
</comment>
<organism evidence="3 4">
    <name type="scientific">Tilletia controversa</name>
    <name type="common">dwarf bunt fungus</name>
    <dbReference type="NCBI Taxonomy" id="13291"/>
    <lineage>
        <taxon>Eukaryota</taxon>
        <taxon>Fungi</taxon>
        <taxon>Dikarya</taxon>
        <taxon>Basidiomycota</taxon>
        <taxon>Ustilaginomycotina</taxon>
        <taxon>Exobasidiomycetes</taxon>
        <taxon>Tilletiales</taxon>
        <taxon>Tilletiaceae</taxon>
        <taxon>Tilletia</taxon>
    </lineage>
</organism>
<protein>
    <recommendedName>
        <fullName evidence="2">T6SS Phospholipase effector Tle1-like catalytic domain-containing protein</fullName>
    </recommendedName>
</protein>
<keyword evidence="4" id="KW-1185">Reference proteome</keyword>
<evidence type="ECO:0000256" key="1">
    <source>
        <dbReference type="SAM" id="MobiDB-lite"/>
    </source>
</evidence>
<gene>
    <name evidence="3" type="ORF">A4X06_0g2891</name>
</gene>
<reference evidence="3" key="2">
    <citation type="journal article" date="2019" name="IMA Fungus">
        <title>Genome sequencing and comparison of five Tilletia species to identify candidate genes for the detection of regulated species infecting wheat.</title>
        <authorList>
            <person name="Nguyen H.D.T."/>
            <person name="Sultana T."/>
            <person name="Kesanakurti P."/>
            <person name="Hambleton S."/>
        </authorList>
    </citation>
    <scope>NUCLEOTIDE SEQUENCE</scope>
    <source>
        <strain evidence="3">DAOMC 236426</strain>
    </source>
</reference>
<dbReference type="AlphaFoldDB" id="A0A8X7SYP0"/>
<sequence>MAGPEGAACHSPIFSTTRTSPSRAVLIIGLASMAWPLPRLPSFQFVPCLSTPALLLQSNDDNHVDSSGQQRTATSAYPQHPETTIHHKKKLVLLLDSTCSSRTGALVQGFKPRASDDNLINEIKAVDVKGIPQICFYQDGVRTSNGLLANIIAGSTGAGLADNLIEVYSFLVDNYNDGDEFFLLGFFRGMYIARALSGFTVWAGIMEKAQLAHIQAIYKAYRQRLPSDPQQTDLAAQVFWRYTEKWPSEESSRVESLVMQQHAATAKTAPGQETAWNFKFSSLVGGKGRGHRSGPSHVNGARRTSENPGATVEVEIEGDVERTERGPRIEPPKIRFIGVMDTIGALGVPGSYGSRWWRQFYEFFDTGLSTNIQTAWQALALEEERSDFRPTLWYHFEPRSGQELMQTSVVR</sequence>
<evidence type="ECO:0000259" key="2">
    <source>
        <dbReference type="Pfam" id="PF09994"/>
    </source>
</evidence>
<proteinExistence type="predicted"/>
<feature type="region of interest" description="Disordered" evidence="1">
    <location>
        <begin position="60"/>
        <end position="80"/>
    </location>
</feature>
<evidence type="ECO:0000313" key="3">
    <source>
        <dbReference type="EMBL" id="KAE8250180.1"/>
    </source>
</evidence>
<reference evidence="3" key="1">
    <citation type="submission" date="2016-04" db="EMBL/GenBank/DDBJ databases">
        <authorList>
            <person name="Nguyen H.D."/>
            <person name="Samba Siva P."/>
            <person name="Cullis J."/>
            <person name="Levesque C.A."/>
            <person name="Hambleton S."/>
        </authorList>
    </citation>
    <scope>NUCLEOTIDE SEQUENCE</scope>
    <source>
        <strain evidence="3">DAOMC 236426</strain>
    </source>
</reference>
<name>A0A8X7SYP0_9BASI</name>
<feature type="region of interest" description="Disordered" evidence="1">
    <location>
        <begin position="286"/>
        <end position="310"/>
    </location>
</feature>
<feature type="compositionally biased region" description="Polar residues" evidence="1">
    <location>
        <begin position="65"/>
        <end position="77"/>
    </location>
</feature>
<evidence type="ECO:0000313" key="4">
    <source>
        <dbReference type="Proteomes" id="UP000077684"/>
    </source>
</evidence>